<keyword evidence="3" id="KW-1185">Reference proteome</keyword>
<evidence type="ECO:0000313" key="2">
    <source>
        <dbReference type="EMBL" id="OMJ80183.1"/>
    </source>
</evidence>
<organism evidence="2 3">
    <name type="scientific">Stentor coeruleus</name>
    <dbReference type="NCBI Taxonomy" id="5963"/>
    <lineage>
        <taxon>Eukaryota</taxon>
        <taxon>Sar</taxon>
        <taxon>Alveolata</taxon>
        <taxon>Ciliophora</taxon>
        <taxon>Postciliodesmatophora</taxon>
        <taxon>Heterotrichea</taxon>
        <taxon>Heterotrichida</taxon>
        <taxon>Stentoridae</taxon>
        <taxon>Stentor</taxon>
    </lineage>
</organism>
<comment type="caution">
    <text evidence="2">The sequence shown here is derived from an EMBL/GenBank/DDBJ whole genome shotgun (WGS) entry which is preliminary data.</text>
</comment>
<feature type="region of interest" description="Disordered" evidence="1">
    <location>
        <begin position="107"/>
        <end position="133"/>
    </location>
</feature>
<gene>
    <name evidence="2" type="ORF">SteCoe_19636</name>
</gene>
<dbReference type="InterPro" id="IPR019351">
    <property type="entry name" value="DUF2039"/>
</dbReference>
<dbReference type="Proteomes" id="UP000187209">
    <property type="component" value="Unassembled WGS sequence"/>
</dbReference>
<dbReference type="PANTHER" id="PTHR22876:SF5">
    <property type="entry name" value="CHROMOSOME 9 OPEN READING FRAME 85"/>
    <property type="match status" value="1"/>
</dbReference>
<protein>
    <submittedName>
        <fullName evidence="2">Uncharacterized protein</fullName>
    </submittedName>
</protein>
<dbReference type="EMBL" id="MPUH01000435">
    <property type="protein sequence ID" value="OMJ80183.1"/>
    <property type="molecule type" value="Genomic_DNA"/>
</dbReference>
<evidence type="ECO:0000313" key="3">
    <source>
        <dbReference type="Proteomes" id="UP000187209"/>
    </source>
</evidence>
<sequence length="133" mass="15348">MKKGKRPAHQNVFAFKHNKNSKLTKKIAEEPVDVLCVRCIAKMVWRKKFRKYKQRTVPGRCNLCQQKEIIKAYRTICDKCANDKGVCAKCTKNPICSDPEEIMRIEKNTREATNDANGDSSGEEEKVEENKKE</sequence>
<proteinExistence type="predicted"/>
<dbReference type="Pfam" id="PF10217">
    <property type="entry name" value="DUF2039"/>
    <property type="match status" value="1"/>
</dbReference>
<name>A0A1R2BTN6_9CILI</name>
<accession>A0A1R2BTN6</accession>
<reference evidence="2 3" key="1">
    <citation type="submission" date="2016-11" db="EMBL/GenBank/DDBJ databases">
        <title>The macronuclear genome of Stentor coeruleus: a giant cell with tiny introns.</title>
        <authorList>
            <person name="Slabodnick M."/>
            <person name="Ruby J.G."/>
            <person name="Reiff S.B."/>
            <person name="Swart E.C."/>
            <person name="Gosai S."/>
            <person name="Prabakaran S."/>
            <person name="Witkowska E."/>
            <person name="Larue G.E."/>
            <person name="Fisher S."/>
            <person name="Freeman R.M."/>
            <person name="Gunawardena J."/>
            <person name="Chu W."/>
            <person name="Stover N.A."/>
            <person name="Gregory B.D."/>
            <person name="Nowacki M."/>
            <person name="Derisi J."/>
            <person name="Roy S.W."/>
            <person name="Marshall W.F."/>
            <person name="Sood P."/>
        </authorList>
    </citation>
    <scope>NUCLEOTIDE SEQUENCE [LARGE SCALE GENOMIC DNA]</scope>
    <source>
        <strain evidence="2">WM001</strain>
    </source>
</reference>
<dbReference type="PANTHER" id="PTHR22876">
    <property type="entry name" value="ZGC:101016"/>
    <property type="match status" value="1"/>
</dbReference>
<evidence type="ECO:0000256" key="1">
    <source>
        <dbReference type="SAM" id="MobiDB-lite"/>
    </source>
</evidence>
<dbReference type="OrthoDB" id="308342at2759"/>
<dbReference type="AlphaFoldDB" id="A0A1R2BTN6"/>